<keyword evidence="2" id="KW-1185">Reference proteome</keyword>
<dbReference type="Proteomes" id="UP000288216">
    <property type="component" value="Unassembled WGS sequence"/>
</dbReference>
<dbReference type="EMBL" id="BFAA01033491">
    <property type="protein sequence ID" value="GCB83373.1"/>
    <property type="molecule type" value="Genomic_DNA"/>
</dbReference>
<dbReference type="AlphaFoldDB" id="A0A401QDD0"/>
<protein>
    <submittedName>
        <fullName evidence="1">Uncharacterized protein</fullName>
    </submittedName>
</protein>
<evidence type="ECO:0000313" key="2">
    <source>
        <dbReference type="Proteomes" id="UP000288216"/>
    </source>
</evidence>
<sequence>MVSDLSFHDSLATFIAILIARQCLLLEDLIRCVAIPSLLNAACSEQDSEPGARLTCRILLHLFRTPQLNPCHQDSNKPTVGIRSSCDRHLLAASQNSIVVGAVFAVLKAIFMLGK</sequence>
<gene>
    <name evidence="1" type="ORF">scyTo_0023763</name>
</gene>
<evidence type="ECO:0000313" key="1">
    <source>
        <dbReference type="EMBL" id="GCB83373.1"/>
    </source>
</evidence>
<organism evidence="1 2">
    <name type="scientific">Scyliorhinus torazame</name>
    <name type="common">Cloudy catshark</name>
    <name type="synonym">Catulus torazame</name>
    <dbReference type="NCBI Taxonomy" id="75743"/>
    <lineage>
        <taxon>Eukaryota</taxon>
        <taxon>Metazoa</taxon>
        <taxon>Chordata</taxon>
        <taxon>Craniata</taxon>
        <taxon>Vertebrata</taxon>
        <taxon>Chondrichthyes</taxon>
        <taxon>Elasmobranchii</taxon>
        <taxon>Galeomorphii</taxon>
        <taxon>Galeoidea</taxon>
        <taxon>Carcharhiniformes</taxon>
        <taxon>Scyliorhinidae</taxon>
        <taxon>Scyliorhinus</taxon>
    </lineage>
</organism>
<reference evidence="1 2" key="1">
    <citation type="journal article" date="2018" name="Nat. Ecol. Evol.">
        <title>Shark genomes provide insights into elasmobranch evolution and the origin of vertebrates.</title>
        <authorList>
            <person name="Hara Y"/>
            <person name="Yamaguchi K"/>
            <person name="Onimaru K"/>
            <person name="Kadota M"/>
            <person name="Koyanagi M"/>
            <person name="Keeley SD"/>
            <person name="Tatsumi K"/>
            <person name="Tanaka K"/>
            <person name="Motone F"/>
            <person name="Kageyama Y"/>
            <person name="Nozu R"/>
            <person name="Adachi N"/>
            <person name="Nishimura O"/>
            <person name="Nakagawa R"/>
            <person name="Tanegashima C"/>
            <person name="Kiyatake I"/>
            <person name="Matsumoto R"/>
            <person name="Murakumo K"/>
            <person name="Nishida K"/>
            <person name="Terakita A"/>
            <person name="Kuratani S"/>
            <person name="Sato K"/>
            <person name="Hyodo S Kuraku.S."/>
        </authorList>
    </citation>
    <scope>NUCLEOTIDE SEQUENCE [LARGE SCALE GENOMIC DNA]</scope>
</reference>
<dbReference type="OrthoDB" id="20828at2759"/>
<accession>A0A401QDD0</accession>
<dbReference type="STRING" id="75743.A0A401QDD0"/>
<proteinExistence type="predicted"/>
<comment type="caution">
    <text evidence="1">The sequence shown here is derived from an EMBL/GenBank/DDBJ whole genome shotgun (WGS) entry which is preliminary data.</text>
</comment>
<name>A0A401QDD0_SCYTO</name>